<comment type="cofactor">
    <cofactor evidence="6 7">
        <name>Zn(2+)</name>
        <dbReference type="ChEBI" id="CHEBI:29105"/>
    </cofactor>
    <text evidence="6 7">Binds 1 zinc ion per subunit.</text>
</comment>
<keyword evidence="9" id="KW-1185">Reference proteome</keyword>
<dbReference type="GO" id="GO:0004222">
    <property type="term" value="F:metalloendopeptidase activity"/>
    <property type="evidence" value="ECO:0007669"/>
    <property type="project" value="UniProtKB-UniRule"/>
</dbReference>
<dbReference type="GO" id="GO:0008270">
    <property type="term" value="F:zinc ion binding"/>
    <property type="evidence" value="ECO:0007669"/>
    <property type="project" value="UniProtKB-UniRule"/>
</dbReference>
<dbReference type="RefSeq" id="XP_031561244.1">
    <property type="nucleotide sequence ID" value="XM_031705384.1"/>
</dbReference>
<sequence length="235" mass="27176">MIREIVLLAVCVLVSTSNGDASEEKHLVRRAAMKAPWTWPNAIVYYKFSRNLDNDGRNRLNQAMARIERKTCIRFRRRRNEPNYILMQYDFKKGGCKANVGFVGGQQNVYIANPEVFRTTGYCGVPSIVHELGHALGFFHEQSRPDRDNYVRIHLKNLAPQYKWAAGNFDKTDRRWVDDRGIGYDYGSLMHYGKYAFASRGKVVVEPLDPKAHIGQRKGLSRKDINQLKVMYNCR</sequence>
<comment type="caution">
    <text evidence="6">Lacks conserved residue(s) required for the propagation of feature annotation.</text>
</comment>
<dbReference type="GO" id="GO:0006508">
    <property type="term" value="P:proteolysis"/>
    <property type="evidence" value="ECO:0007669"/>
    <property type="project" value="UniProtKB-KW"/>
</dbReference>
<feature type="binding site" evidence="6">
    <location>
        <position position="140"/>
    </location>
    <ligand>
        <name>Zn(2+)</name>
        <dbReference type="ChEBI" id="CHEBI:29105"/>
        <note>catalytic</note>
    </ligand>
</feature>
<dbReference type="SMART" id="SM00235">
    <property type="entry name" value="ZnMc"/>
    <property type="match status" value="1"/>
</dbReference>
<feature type="binding site" evidence="6">
    <location>
        <position position="130"/>
    </location>
    <ligand>
        <name>Zn(2+)</name>
        <dbReference type="ChEBI" id="CHEBI:29105"/>
        <note>catalytic</note>
    </ligand>
</feature>
<organism evidence="9 10">
    <name type="scientific">Actinia tenebrosa</name>
    <name type="common">Australian red waratah sea anemone</name>
    <dbReference type="NCBI Taxonomy" id="6105"/>
    <lineage>
        <taxon>Eukaryota</taxon>
        <taxon>Metazoa</taxon>
        <taxon>Cnidaria</taxon>
        <taxon>Anthozoa</taxon>
        <taxon>Hexacorallia</taxon>
        <taxon>Actiniaria</taxon>
        <taxon>Actiniidae</taxon>
        <taxon>Actinia</taxon>
    </lineage>
</organism>
<dbReference type="CDD" id="cd04280">
    <property type="entry name" value="ZnMc_astacin_like"/>
    <property type="match status" value="1"/>
</dbReference>
<evidence type="ECO:0000256" key="5">
    <source>
        <dbReference type="ARBA" id="ARBA00023049"/>
    </source>
</evidence>
<dbReference type="Gene3D" id="3.40.390.10">
    <property type="entry name" value="Collagenase (Catalytic Domain)"/>
    <property type="match status" value="1"/>
</dbReference>
<dbReference type="PANTHER" id="PTHR10127:SF780">
    <property type="entry name" value="METALLOENDOPEPTIDASE"/>
    <property type="match status" value="1"/>
</dbReference>
<dbReference type="Pfam" id="PF01400">
    <property type="entry name" value="Astacin"/>
    <property type="match status" value="1"/>
</dbReference>
<dbReference type="AlphaFoldDB" id="A0A6P8HXZ8"/>
<keyword evidence="5 6" id="KW-0482">Metalloprotease</keyword>
<dbReference type="InParanoid" id="A0A6P8HXZ8"/>
<evidence type="ECO:0000256" key="2">
    <source>
        <dbReference type="ARBA" id="ARBA00022723"/>
    </source>
</evidence>
<dbReference type="InterPro" id="IPR001506">
    <property type="entry name" value="Peptidase_M12A"/>
</dbReference>
<dbReference type="OrthoDB" id="291007at2759"/>
<evidence type="ECO:0000256" key="4">
    <source>
        <dbReference type="ARBA" id="ARBA00022833"/>
    </source>
</evidence>
<dbReference type="Proteomes" id="UP000515163">
    <property type="component" value="Unplaced"/>
</dbReference>
<reference evidence="10" key="1">
    <citation type="submission" date="2025-08" db="UniProtKB">
        <authorList>
            <consortium name="RefSeq"/>
        </authorList>
    </citation>
    <scope>IDENTIFICATION</scope>
    <source>
        <tissue evidence="10">Tentacle</tissue>
    </source>
</reference>
<accession>A0A6P8HXZ8</accession>
<dbReference type="InterPro" id="IPR006026">
    <property type="entry name" value="Peptidase_Metallo"/>
</dbReference>
<gene>
    <name evidence="10" type="primary">LOC116297205</name>
</gene>
<keyword evidence="7" id="KW-0732">Signal</keyword>
<dbReference type="KEGG" id="aten:116297205"/>
<dbReference type="EC" id="3.4.24.-" evidence="7"/>
<evidence type="ECO:0000256" key="7">
    <source>
        <dbReference type="RuleBase" id="RU361183"/>
    </source>
</evidence>
<evidence type="ECO:0000259" key="8">
    <source>
        <dbReference type="PROSITE" id="PS51864"/>
    </source>
</evidence>
<dbReference type="PROSITE" id="PS51864">
    <property type="entry name" value="ASTACIN"/>
    <property type="match status" value="1"/>
</dbReference>
<keyword evidence="2 6" id="KW-0479">Metal-binding</keyword>
<dbReference type="PRINTS" id="PR00480">
    <property type="entry name" value="ASTACIN"/>
</dbReference>
<protein>
    <recommendedName>
        <fullName evidence="7">Metalloendopeptidase</fullName>
        <ecNumber evidence="7">3.4.24.-</ecNumber>
    </recommendedName>
</protein>
<feature type="chain" id="PRO_5028508904" description="Metalloendopeptidase" evidence="7">
    <location>
        <begin position="20"/>
        <end position="235"/>
    </location>
</feature>
<dbReference type="InterPro" id="IPR024079">
    <property type="entry name" value="MetalloPept_cat_dom_sf"/>
</dbReference>
<dbReference type="PANTHER" id="PTHR10127">
    <property type="entry name" value="DISCOIDIN, CUB, EGF, LAMININ , AND ZINC METALLOPROTEASE DOMAIN CONTAINING"/>
    <property type="match status" value="1"/>
</dbReference>
<evidence type="ECO:0000256" key="6">
    <source>
        <dbReference type="PROSITE-ProRule" id="PRU01211"/>
    </source>
</evidence>
<evidence type="ECO:0000256" key="3">
    <source>
        <dbReference type="ARBA" id="ARBA00022801"/>
    </source>
</evidence>
<evidence type="ECO:0000313" key="10">
    <source>
        <dbReference type="RefSeq" id="XP_031561244.1"/>
    </source>
</evidence>
<keyword evidence="4 6" id="KW-0862">Zinc</keyword>
<feature type="domain" description="Peptidase M12A" evidence="8">
    <location>
        <begin position="31"/>
        <end position="235"/>
    </location>
</feature>
<evidence type="ECO:0000313" key="9">
    <source>
        <dbReference type="Proteomes" id="UP000515163"/>
    </source>
</evidence>
<feature type="signal peptide" evidence="7">
    <location>
        <begin position="1"/>
        <end position="19"/>
    </location>
</feature>
<keyword evidence="3 6" id="KW-0378">Hydrolase</keyword>
<dbReference type="SUPFAM" id="SSF55486">
    <property type="entry name" value="Metalloproteases ('zincins'), catalytic domain"/>
    <property type="match status" value="1"/>
</dbReference>
<dbReference type="GeneID" id="116297205"/>
<keyword evidence="1 6" id="KW-0645">Protease</keyword>
<proteinExistence type="predicted"/>
<feature type="binding site" evidence="6">
    <location>
        <position position="134"/>
    </location>
    <ligand>
        <name>Zn(2+)</name>
        <dbReference type="ChEBI" id="CHEBI:29105"/>
        <note>catalytic</note>
    </ligand>
</feature>
<name>A0A6P8HXZ8_ACTTE</name>
<feature type="active site" evidence="6">
    <location>
        <position position="131"/>
    </location>
</feature>
<dbReference type="InterPro" id="IPR034035">
    <property type="entry name" value="Astacin-like_dom"/>
</dbReference>
<evidence type="ECO:0000256" key="1">
    <source>
        <dbReference type="ARBA" id="ARBA00022670"/>
    </source>
</evidence>